<comment type="caution">
    <text evidence="1">The sequence shown here is derived from an EMBL/GenBank/DDBJ whole genome shotgun (WGS) entry which is preliminary data.</text>
</comment>
<dbReference type="AlphaFoldDB" id="A0A7W4ZZ69"/>
<name>A0A7W4ZZ69_9ACTN</name>
<dbReference type="Proteomes" id="UP000572907">
    <property type="component" value="Unassembled WGS sequence"/>
</dbReference>
<evidence type="ECO:0000313" key="2">
    <source>
        <dbReference type="Proteomes" id="UP000572907"/>
    </source>
</evidence>
<organism evidence="1 2">
    <name type="scientific">Streptomyces violarus</name>
    <dbReference type="NCBI Taxonomy" id="67380"/>
    <lineage>
        <taxon>Bacteria</taxon>
        <taxon>Bacillati</taxon>
        <taxon>Actinomycetota</taxon>
        <taxon>Actinomycetes</taxon>
        <taxon>Kitasatosporales</taxon>
        <taxon>Streptomycetaceae</taxon>
        <taxon>Streptomyces</taxon>
    </lineage>
</organism>
<gene>
    <name evidence="1" type="ORF">FHS41_007823</name>
</gene>
<dbReference type="EMBL" id="JACHXE010000012">
    <property type="protein sequence ID" value="MBB3081268.1"/>
    <property type="molecule type" value="Genomic_DNA"/>
</dbReference>
<dbReference type="RefSeq" id="WP_184599376.1">
    <property type="nucleotide sequence ID" value="NZ_BMUP01000004.1"/>
</dbReference>
<sequence>MATRGRVEFAVRCPECGHLHRHVNLGIVDAPCGTSYNLGPRRGRVQ</sequence>
<accession>A0A7W4ZZ69</accession>
<keyword evidence="2" id="KW-1185">Reference proteome</keyword>
<proteinExistence type="predicted"/>
<evidence type="ECO:0000313" key="1">
    <source>
        <dbReference type="EMBL" id="MBB3081268.1"/>
    </source>
</evidence>
<protein>
    <submittedName>
        <fullName evidence="1">Uncharacterized protein</fullName>
    </submittedName>
</protein>
<reference evidence="1 2" key="1">
    <citation type="submission" date="2020-08" db="EMBL/GenBank/DDBJ databases">
        <title>Genomic Encyclopedia of Type Strains, Phase III (KMG-III): the genomes of soil and plant-associated and newly described type strains.</title>
        <authorList>
            <person name="Whitman W."/>
        </authorList>
    </citation>
    <scope>NUCLEOTIDE SEQUENCE [LARGE SCALE GENOMIC DNA]</scope>
    <source>
        <strain evidence="1 2">CECT 3237</strain>
    </source>
</reference>